<dbReference type="GO" id="GO:0005739">
    <property type="term" value="C:mitochondrion"/>
    <property type="evidence" value="ECO:0000318"/>
    <property type="project" value="GO_Central"/>
</dbReference>
<gene>
    <name evidence="1" type="ORF">BATDEDRAFT_90598</name>
</gene>
<evidence type="ECO:0000313" key="2">
    <source>
        <dbReference type="Proteomes" id="UP000007241"/>
    </source>
</evidence>
<reference evidence="1 2" key="1">
    <citation type="submission" date="2009-12" db="EMBL/GenBank/DDBJ databases">
        <title>The draft genome of Batrachochytrium dendrobatidis.</title>
        <authorList>
            <consortium name="US DOE Joint Genome Institute (JGI-PGF)"/>
            <person name="Kuo A."/>
            <person name="Salamov A."/>
            <person name="Schmutz J."/>
            <person name="Lucas S."/>
            <person name="Pitluck S."/>
            <person name="Rosenblum E."/>
            <person name="Stajich J."/>
            <person name="Eisen M."/>
            <person name="Grigoriev I.V."/>
        </authorList>
    </citation>
    <scope>NUCLEOTIDE SEQUENCE [LARGE SCALE GENOMIC DNA]</scope>
    <source>
        <strain evidence="2">JAM81 / FGSC 10211</strain>
    </source>
</reference>
<dbReference type="PANTHER" id="PTHR45717:SF15">
    <property type="entry name" value="AGL218WP"/>
    <property type="match status" value="1"/>
</dbReference>
<keyword evidence="2" id="KW-1185">Reference proteome</keyword>
<dbReference type="STRING" id="684364.F4P7P4"/>
<protein>
    <recommendedName>
        <fullName evidence="3">Pentacotripeptide-repeat region of PRORP domain-containing protein</fullName>
    </recommendedName>
</protein>
<dbReference type="AlphaFoldDB" id="F4P7P4"/>
<evidence type="ECO:0008006" key="3">
    <source>
        <dbReference type="Google" id="ProtNLM"/>
    </source>
</evidence>
<dbReference type="GeneID" id="18243939"/>
<dbReference type="Gene3D" id="1.25.40.10">
    <property type="entry name" value="Tetratricopeptide repeat domain"/>
    <property type="match status" value="1"/>
</dbReference>
<sequence length="503" mass="57583">MTLESFDFDSHIKNIAALQSHPKKSYTDRIPRFKEKPKSDNAVSLENSLDPAKSIMHYVQTDQMNLAVQFIREAIKTDLFALKHLPSQFWKSILLEICYNKHMLMKNTPVMYRFLISGQVLDAMKELGIYKDFTITKLAILTYAHLGNYDKVLRTYQQAQVYGVNVKDIAFQTVMCRAHILCGEDIAGLKAFYQLSHNDPGPREFEFLLRAYSFTDNEKGLLNALQRMQLSNVKVTDFSIKIIAEFYLRLKKYDIAKKHVEMFIAVEGAMPLELFSTLIAAESGIGNHDVVLKMIDDANKKGISLSYTMHAARIISYAKLGNIPSMWSAYIDNVHVGQVRMRARLAMVKALGSITTPKALNKLTRMEMQHRLTRFRILQDLIRGYSALGDVATVQTFLDRMQHANLRGSDNQSIHLIWANINNNDIKSAVDAIQMIEIKYPNMINFSMWGTILSRAIKMDPKMIEEISECIKKRYPSVSVADEIRSLRMSLKDQHSDMKDSDE</sequence>
<accession>F4P7P4</accession>
<proteinExistence type="predicted"/>
<dbReference type="Proteomes" id="UP000007241">
    <property type="component" value="Unassembled WGS sequence"/>
</dbReference>
<dbReference type="HOGENOM" id="CLU_541819_0_0_1"/>
<dbReference type="EMBL" id="GL882888">
    <property type="protein sequence ID" value="EGF78640.1"/>
    <property type="molecule type" value="Genomic_DNA"/>
</dbReference>
<dbReference type="InParanoid" id="F4P7P4"/>
<organism evidence="1 2">
    <name type="scientific">Batrachochytrium dendrobatidis (strain JAM81 / FGSC 10211)</name>
    <name type="common">Frog chytrid fungus</name>
    <dbReference type="NCBI Taxonomy" id="684364"/>
    <lineage>
        <taxon>Eukaryota</taxon>
        <taxon>Fungi</taxon>
        <taxon>Fungi incertae sedis</taxon>
        <taxon>Chytridiomycota</taxon>
        <taxon>Chytridiomycota incertae sedis</taxon>
        <taxon>Chytridiomycetes</taxon>
        <taxon>Rhizophydiales</taxon>
        <taxon>Rhizophydiales incertae sedis</taxon>
        <taxon>Batrachochytrium</taxon>
    </lineage>
</organism>
<dbReference type="PANTHER" id="PTHR45717">
    <property type="entry name" value="OS12G0527900 PROTEIN"/>
    <property type="match status" value="1"/>
</dbReference>
<name>F4P7P4_BATDJ</name>
<dbReference type="RefSeq" id="XP_006680923.1">
    <property type="nucleotide sequence ID" value="XM_006680860.1"/>
</dbReference>
<evidence type="ECO:0000313" key="1">
    <source>
        <dbReference type="EMBL" id="EGF78640.1"/>
    </source>
</evidence>
<dbReference type="InterPro" id="IPR011990">
    <property type="entry name" value="TPR-like_helical_dom_sf"/>
</dbReference>